<keyword evidence="1" id="KW-0812">Transmembrane</keyword>
<organism evidence="2">
    <name type="scientific">Eutreptiella gymnastica</name>
    <dbReference type="NCBI Taxonomy" id="73025"/>
    <lineage>
        <taxon>Eukaryota</taxon>
        <taxon>Discoba</taxon>
        <taxon>Euglenozoa</taxon>
        <taxon>Euglenida</taxon>
        <taxon>Spirocuta</taxon>
        <taxon>Euglenophyceae</taxon>
        <taxon>Eutreptiales</taxon>
        <taxon>Eutreptiaceae</taxon>
        <taxon>Eutreptiella</taxon>
    </lineage>
</organism>
<dbReference type="EMBL" id="HBGA01093932">
    <property type="protein sequence ID" value="CAD9023947.1"/>
    <property type="molecule type" value="Transcribed_RNA"/>
</dbReference>
<dbReference type="AlphaFoldDB" id="A0A7S1IVV6"/>
<accession>A0A7S1IVV6</accession>
<proteinExistence type="predicted"/>
<sequence>MCGPGQRPNTIRCTQPPTAGSIALCLAPYVLTLLLLQHLGCLLLTLNLDPKDLTLLLWRVLPFMVGVGLRFMVSAMGTCPELATSSQARARCVGAFPNVAGLCSSTHNTGLSLLA</sequence>
<keyword evidence="1" id="KW-0472">Membrane</keyword>
<name>A0A7S1IVV6_9EUGL</name>
<feature type="transmembrane region" description="Helical" evidence="1">
    <location>
        <begin position="20"/>
        <end position="44"/>
    </location>
</feature>
<feature type="transmembrane region" description="Helical" evidence="1">
    <location>
        <begin position="56"/>
        <end position="77"/>
    </location>
</feature>
<evidence type="ECO:0000313" key="2">
    <source>
        <dbReference type="EMBL" id="CAD9023947.1"/>
    </source>
</evidence>
<keyword evidence="1" id="KW-1133">Transmembrane helix</keyword>
<reference evidence="2" key="1">
    <citation type="submission" date="2021-01" db="EMBL/GenBank/DDBJ databases">
        <authorList>
            <person name="Corre E."/>
            <person name="Pelletier E."/>
            <person name="Niang G."/>
            <person name="Scheremetjew M."/>
            <person name="Finn R."/>
            <person name="Kale V."/>
            <person name="Holt S."/>
            <person name="Cochrane G."/>
            <person name="Meng A."/>
            <person name="Brown T."/>
            <person name="Cohen L."/>
        </authorList>
    </citation>
    <scope>NUCLEOTIDE SEQUENCE</scope>
    <source>
        <strain evidence="2">NIES-381</strain>
    </source>
</reference>
<evidence type="ECO:0000256" key="1">
    <source>
        <dbReference type="SAM" id="Phobius"/>
    </source>
</evidence>
<gene>
    <name evidence="2" type="ORF">EGYM00392_LOCUS35072</name>
</gene>
<protein>
    <submittedName>
        <fullName evidence="2">Uncharacterized protein</fullName>
    </submittedName>
</protein>